<protein>
    <recommendedName>
        <fullName evidence="4">Transmembrane protein</fullName>
    </recommendedName>
</protein>
<comment type="caution">
    <text evidence="2">The sequence shown here is derived from an EMBL/GenBank/DDBJ whole genome shotgun (WGS) entry which is preliminary data.</text>
</comment>
<keyword evidence="1" id="KW-1133">Transmembrane helix</keyword>
<proteinExistence type="predicted"/>
<feature type="transmembrane region" description="Helical" evidence="1">
    <location>
        <begin position="24"/>
        <end position="43"/>
    </location>
</feature>
<evidence type="ECO:0008006" key="4">
    <source>
        <dbReference type="Google" id="ProtNLM"/>
    </source>
</evidence>
<evidence type="ECO:0000256" key="1">
    <source>
        <dbReference type="SAM" id="Phobius"/>
    </source>
</evidence>
<gene>
    <name evidence="2" type="ORF">RDI58_025448</name>
</gene>
<name>A0AAN8SZH1_SOLBU</name>
<dbReference type="EMBL" id="JBANQN010000010">
    <property type="protein sequence ID" value="KAK6778730.1"/>
    <property type="molecule type" value="Genomic_DNA"/>
</dbReference>
<evidence type="ECO:0000313" key="3">
    <source>
        <dbReference type="Proteomes" id="UP001371456"/>
    </source>
</evidence>
<accession>A0AAN8SZH1</accession>
<keyword evidence="1" id="KW-0812">Transmembrane</keyword>
<sequence length="68" mass="7759">MERCESSSVGEEGNYNSSDNHSNLFLLFAFFELIILAFIHVVGRAKKVLDLCLFRGIDQRKGYSKRTS</sequence>
<evidence type="ECO:0000313" key="2">
    <source>
        <dbReference type="EMBL" id="KAK6778730.1"/>
    </source>
</evidence>
<dbReference type="AlphaFoldDB" id="A0AAN8SZH1"/>
<reference evidence="2 3" key="1">
    <citation type="submission" date="2024-02" db="EMBL/GenBank/DDBJ databases">
        <title>de novo genome assembly of Solanum bulbocastanum strain 11H21.</title>
        <authorList>
            <person name="Hosaka A.J."/>
        </authorList>
    </citation>
    <scope>NUCLEOTIDE SEQUENCE [LARGE SCALE GENOMIC DNA]</scope>
    <source>
        <tissue evidence="2">Young leaves</tissue>
    </source>
</reference>
<organism evidence="2 3">
    <name type="scientific">Solanum bulbocastanum</name>
    <name type="common">Wild potato</name>
    <dbReference type="NCBI Taxonomy" id="147425"/>
    <lineage>
        <taxon>Eukaryota</taxon>
        <taxon>Viridiplantae</taxon>
        <taxon>Streptophyta</taxon>
        <taxon>Embryophyta</taxon>
        <taxon>Tracheophyta</taxon>
        <taxon>Spermatophyta</taxon>
        <taxon>Magnoliopsida</taxon>
        <taxon>eudicotyledons</taxon>
        <taxon>Gunneridae</taxon>
        <taxon>Pentapetalae</taxon>
        <taxon>asterids</taxon>
        <taxon>lamiids</taxon>
        <taxon>Solanales</taxon>
        <taxon>Solanaceae</taxon>
        <taxon>Solanoideae</taxon>
        <taxon>Solaneae</taxon>
        <taxon>Solanum</taxon>
    </lineage>
</organism>
<keyword evidence="3" id="KW-1185">Reference proteome</keyword>
<dbReference type="Proteomes" id="UP001371456">
    <property type="component" value="Unassembled WGS sequence"/>
</dbReference>
<keyword evidence="1" id="KW-0472">Membrane</keyword>